<evidence type="ECO:0000313" key="1">
    <source>
        <dbReference type="EMBL" id="SVA76450.1"/>
    </source>
</evidence>
<accession>A0A381YHP0</accession>
<protein>
    <submittedName>
        <fullName evidence="1">Uncharacterized protein</fullName>
    </submittedName>
</protein>
<dbReference type="AlphaFoldDB" id="A0A381YHP0"/>
<gene>
    <name evidence="1" type="ORF">METZ01_LOCUS129304</name>
</gene>
<sequence>MNLKDYSGERDVKSPIFTLVNRSHSWEKGRFVKFPYSDVNFKTNDYRTAIKEFIRLYIGLINSM</sequence>
<proteinExistence type="predicted"/>
<organism evidence="1">
    <name type="scientific">marine metagenome</name>
    <dbReference type="NCBI Taxonomy" id="408172"/>
    <lineage>
        <taxon>unclassified sequences</taxon>
        <taxon>metagenomes</taxon>
        <taxon>ecological metagenomes</taxon>
    </lineage>
</organism>
<reference evidence="1" key="1">
    <citation type="submission" date="2018-05" db="EMBL/GenBank/DDBJ databases">
        <authorList>
            <person name="Lanie J.A."/>
            <person name="Ng W.-L."/>
            <person name="Kazmierczak K.M."/>
            <person name="Andrzejewski T.M."/>
            <person name="Davidsen T.M."/>
            <person name="Wayne K.J."/>
            <person name="Tettelin H."/>
            <person name="Glass J.I."/>
            <person name="Rusch D."/>
            <person name="Podicherti R."/>
            <person name="Tsui H.-C.T."/>
            <person name="Winkler M.E."/>
        </authorList>
    </citation>
    <scope>NUCLEOTIDE SEQUENCE</scope>
</reference>
<dbReference type="EMBL" id="UINC01018244">
    <property type="protein sequence ID" value="SVA76450.1"/>
    <property type="molecule type" value="Genomic_DNA"/>
</dbReference>
<name>A0A381YHP0_9ZZZZ</name>